<evidence type="ECO:0000313" key="4">
    <source>
        <dbReference type="EMBL" id="CAL1526481.1"/>
    </source>
</evidence>
<dbReference type="InterPro" id="IPR011990">
    <property type="entry name" value="TPR-like_helical_dom_sf"/>
</dbReference>
<feature type="non-terminal residue" evidence="4">
    <location>
        <position position="335"/>
    </location>
</feature>
<proteinExistence type="predicted"/>
<dbReference type="SMART" id="SM00028">
    <property type="entry name" value="TPR"/>
    <property type="match status" value="3"/>
</dbReference>
<organism evidence="4 5">
    <name type="scientific">Lymnaea stagnalis</name>
    <name type="common">Great pond snail</name>
    <name type="synonym">Helix stagnalis</name>
    <dbReference type="NCBI Taxonomy" id="6523"/>
    <lineage>
        <taxon>Eukaryota</taxon>
        <taxon>Metazoa</taxon>
        <taxon>Spiralia</taxon>
        <taxon>Lophotrochozoa</taxon>
        <taxon>Mollusca</taxon>
        <taxon>Gastropoda</taxon>
        <taxon>Heterobranchia</taxon>
        <taxon>Euthyneura</taxon>
        <taxon>Panpulmonata</taxon>
        <taxon>Hygrophila</taxon>
        <taxon>Lymnaeoidea</taxon>
        <taxon>Lymnaeidae</taxon>
        <taxon>Lymnaea</taxon>
    </lineage>
</organism>
<dbReference type="Proteomes" id="UP001497497">
    <property type="component" value="Unassembled WGS sequence"/>
</dbReference>
<dbReference type="Gene3D" id="1.25.40.10">
    <property type="entry name" value="Tetratricopeptide repeat domain"/>
    <property type="match status" value="1"/>
</dbReference>
<dbReference type="GO" id="GO:0051879">
    <property type="term" value="F:Hsp90 protein binding"/>
    <property type="evidence" value="ECO:0007669"/>
    <property type="project" value="TreeGrafter"/>
</dbReference>
<sequence>MSSSVPEEVPELQAIDDELWTDYLGDYIAMWLENSREFIQDQQEKLLKMALCPFLYGVHLNLPDAWIKILFNNGVLEKEREGKITPLNESELETLEMAEVIFLRCCQLVENKGDLKTILNFIYEVEERSTNGYIDMNFALHEVANQEVFKSMWAPLRKTYEHKKKQAHVCIIYFFKTIHQQVVWYGREGLDKADFTIKLVSEKYKLKREDTIEEITSTQGNITYKEGNIAYKEGNYKQALESYSTALEIDPLNSQLYSNRAKTQLLLKNYNAALCDSRRALVLDRSSFKDYFRAAELYLELDQLEKAEELNKMALKYANEAQREYHKQQSQDIEE</sequence>
<dbReference type="EMBL" id="CAXITT010000006">
    <property type="protein sequence ID" value="CAL1526481.1"/>
    <property type="molecule type" value="Genomic_DNA"/>
</dbReference>
<comment type="caution">
    <text evidence="4">The sequence shown here is derived from an EMBL/GenBank/DDBJ whole genome shotgun (WGS) entry which is preliminary data.</text>
</comment>
<evidence type="ECO:0000256" key="3">
    <source>
        <dbReference type="PROSITE-ProRule" id="PRU00339"/>
    </source>
</evidence>
<protein>
    <submittedName>
        <fullName evidence="4">Uncharacterized protein</fullName>
    </submittedName>
</protein>
<accession>A0AAV2GZ13</accession>
<keyword evidence="5" id="KW-1185">Reference proteome</keyword>
<name>A0AAV2GZ13_LYMST</name>
<gene>
    <name evidence="4" type="ORF">GSLYS_00000658001</name>
</gene>
<dbReference type="PROSITE" id="PS50005">
    <property type="entry name" value="TPR"/>
    <property type="match status" value="1"/>
</dbReference>
<dbReference type="PANTHER" id="PTHR22904:SF523">
    <property type="entry name" value="STRESS-INDUCED-PHOSPHOPROTEIN 1"/>
    <property type="match status" value="1"/>
</dbReference>
<evidence type="ECO:0000256" key="2">
    <source>
        <dbReference type="ARBA" id="ARBA00022803"/>
    </source>
</evidence>
<evidence type="ECO:0000256" key="1">
    <source>
        <dbReference type="ARBA" id="ARBA00022737"/>
    </source>
</evidence>
<dbReference type="InterPro" id="IPR019734">
    <property type="entry name" value="TPR_rpt"/>
</dbReference>
<reference evidence="4 5" key="1">
    <citation type="submission" date="2024-04" db="EMBL/GenBank/DDBJ databases">
        <authorList>
            <consortium name="Genoscope - CEA"/>
            <person name="William W."/>
        </authorList>
    </citation>
    <scope>NUCLEOTIDE SEQUENCE [LARGE SCALE GENOMIC DNA]</scope>
</reference>
<dbReference type="SUPFAM" id="SSF48452">
    <property type="entry name" value="TPR-like"/>
    <property type="match status" value="1"/>
</dbReference>
<feature type="repeat" description="TPR" evidence="3">
    <location>
        <begin position="220"/>
        <end position="253"/>
    </location>
</feature>
<dbReference type="PROSITE" id="PS50293">
    <property type="entry name" value="TPR_REGION"/>
    <property type="match status" value="1"/>
</dbReference>
<dbReference type="PANTHER" id="PTHR22904">
    <property type="entry name" value="TPR REPEAT CONTAINING PROTEIN"/>
    <property type="match status" value="1"/>
</dbReference>
<keyword evidence="2 3" id="KW-0802">TPR repeat</keyword>
<dbReference type="AlphaFoldDB" id="A0AAV2GZ13"/>
<dbReference type="Pfam" id="PF13414">
    <property type="entry name" value="TPR_11"/>
    <property type="match status" value="1"/>
</dbReference>
<evidence type="ECO:0000313" key="5">
    <source>
        <dbReference type="Proteomes" id="UP001497497"/>
    </source>
</evidence>
<keyword evidence="1" id="KW-0677">Repeat</keyword>